<dbReference type="InterPro" id="IPR043502">
    <property type="entry name" value="DNA/RNA_pol_sf"/>
</dbReference>
<dbReference type="InterPro" id="IPR052343">
    <property type="entry name" value="Retrotransposon-Effector_Assoc"/>
</dbReference>
<protein>
    <recommendedName>
        <fullName evidence="1">Reverse transcriptase domain-containing protein</fullName>
    </recommendedName>
</protein>
<gene>
    <name evidence="2" type="ORF">CEPIT_LOCUS26993</name>
</gene>
<name>A0AAV0ER43_9ASTE</name>
<organism evidence="2 3">
    <name type="scientific">Cuscuta epithymum</name>
    <dbReference type="NCBI Taxonomy" id="186058"/>
    <lineage>
        <taxon>Eukaryota</taxon>
        <taxon>Viridiplantae</taxon>
        <taxon>Streptophyta</taxon>
        <taxon>Embryophyta</taxon>
        <taxon>Tracheophyta</taxon>
        <taxon>Spermatophyta</taxon>
        <taxon>Magnoliopsida</taxon>
        <taxon>eudicotyledons</taxon>
        <taxon>Gunneridae</taxon>
        <taxon>Pentapetalae</taxon>
        <taxon>asterids</taxon>
        <taxon>lamiids</taxon>
        <taxon>Solanales</taxon>
        <taxon>Convolvulaceae</taxon>
        <taxon>Cuscuteae</taxon>
        <taxon>Cuscuta</taxon>
        <taxon>Cuscuta subgen. Cuscuta</taxon>
    </lineage>
</organism>
<dbReference type="CDD" id="cd01650">
    <property type="entry name" value="RT_nLTR_like"/>
    <property type="match status" value="1"/>
</dbReference>
<evidence type="ECO:0000313" key="2">
    <source>
        <dbReference type="EMBL" id="CAH9125745.1"/>
    </source>
</evidence>
<reference evidence="2" key="1">
    <citation type="submission" date="2022-07" db="EMBL/GenBank/DDBJ databases">
        <authorList>
            <person name="Macas J."/>
            <person name="Novak P."/>
            <person name="Neumann P."/>
        </authorList>
    </citation>
    <scope>NUCLEOTIDE SEQUENCE</scope>
</reference>
<accession>A0AAV0ER43</accession>
<dbReference type="Pfam" id="PF00078">
    <property type="entry name" value="RVT_1"/>
    <property type="match status" value="1"/>
</dbReference>
<dbReference type="InterPro" id="IPR000477">
    <property type="entry name" value="RT_dom"/>
</dbReference>
<comment type="caution">
    <text evidence="2">The sequence shown here is derived from an EMBL/GenBank/DDBJ whole genome shotgun (WGS) entry which is preliminary data.</text>
</comment>
<dbReference type="SUPFAM" id="SSF56672">
    <property type="entry name" value="DNA/RNA polymerases"/>
    <property type="match status" value="1"/>
</dbReference>
<dbReference type="PANTHER" id="PTHR46890">
    <property type="entry name" value="NON-LTR RETROLELEMENT REVERSE TRANSCRIPTASE-LIKE PROTEIN-RELATED"/>
    <property type="match status" value="1"/>
</dbReference>
<dbReference type="AlphaFoldDB" id="A0AAV0ER43"/>
<dbReference type="PANTHER" id="PTHR46890:SF48">
    <property type="entry name" value="RNA-DIRECTED DNA POLYMERASE"/>
    <property type="match status" value="1"/>
</dbReference>
<dbReference type="EMBL" id="CAMAPF010000938">
    <property type="protein sequence ID" value="CAH9125745.1"/>
    <property type="molecule type" value="Genomic_DNA"/>
</dbReference>
<proteinExistence type="predicted"/>
<dbReference type="Proteomes" id="UP001152523">
    <property type="component" value="Unassembled WGS sequence"/>
</dbReference>
<evidence type="ECO:0000259" key="1">
    <source>
        <dbReference type="Pfam" id="PF00078"/>
    </source>
</evidence>
<feature type="domain" description="Reverse transcriptase" evidence="1">
    <location>
        <begin position="65"/>
        <end position="176"/>
    </location>
</feature>
<keyword evidence="3" id="KW-1185">Reference proteome</keyword>
<evidence type="ECO:0000313" key="3">
    <source>
        <dbReference type="Proteomes" id="UP001152523"/>
    </source>
</evidence>
<sequence length="180" mass="21038">MRSEEVKEAVFAMYPDKSPGPDGMSPGFFQHFWDVIGPDVVSFCRYAFESGSLPERVNHTHIVLIPKKEHPKVIGDWRPISLCNVVYKIFSKMLANRMKSLLYGCISEQQSVFIPDRSNVHNIMLAFESQHYLKRKRQGKVGYATLKLDMSKAYDRVEWPYLEGMLRHLGFNERWVRCDY</sequence>